<evidence type="ECO:0000313" key="8">
    <source>
        <dbReference type="Proteomes" id="UP000650833"/>
    </source>
</evidence>
<keyword evidence="5" id="KW-0472">Membrane</keyword>
<evidence type="ECO:0000256" key="5">
    <source>
        <dbReference type="SAM" id="Phobius"/>
    </source>
</evidence>
<feature type="repeat" description="WD" evidence="3">
    <location>
        <begin position="566"/>
        <end position="607"/>
    </location>
</feature>
<feature type="transmembrane region" description="Helical" evidence="5">
    <location>
        <begin position="220"/>
        <end position="241"/>
    </location>
</feature>
<dbReference type="InterPro" id="IPR020472">
    <property type="entry name" value="WD40_PAC1"/>
</dbReference>
<feature type="repeat" description="WD" evidence="3">
    <location>
        <begin position="482"/>
        <end position="523"/>
    </location>
</feature>
<dbReference type="InterPro" id="IPR001680">
    <property type="entry name" value="WD40_rpt"/>
</dbReference>
<evidence type="ECO:0000313" key="7">
    <source>
        <dbReference type="EMBL" id="KAG2212835.1"/>
    </source>
</evidence>
<dbReference type="Proteomes" id="UP000650833">
    <property type="component" value="Unassembled WGS sequence"/>
</dbReference>
<feature type="region of interest" description="Disordered" evidence="4">
    <location>
        <begin position="273"/>
        <end position="293"/>
    </location>
</feature>
<feature type="transmembrane region" description="Helical" evidence="5">
    <location>
        <begin position="74"/>
        <end position="96"/>
    </location>
</feature>
<keyword evidence="5" id="KW-0812">Transmembrane</keyword>
<keyword evidence="5" id="KW-1133">Transmembrane helix</keyword>
<dbReference type="PROSITE" id="PS00678">
    <property type="entry name" value="WD_REPEATS_1"/>
    <property type="match status" value="3"/>
</dbReference>
<dbReference type="CDD" id="cd00200">
    <property type="entry name" value="WD40"/>
    <property type="match status" value="1"/>
</dbReference>
<feature type="compositionally biased region" description="Basic and acidic residues" evidence="4">
    <location>
        <begin position="391"/>
        <end position="403"/>
    </location>
</feature>
<dbReference type="Pfam" id="PF25175">
    <property type="entry name" value="Beta-prop_WDR5"/>
    <property type="match status" value="1"/>
</dbReference>
<feature type="repeat" description="WD" evidence="3">
    <location>
        <begin position="524"/>
        <end position="565"/>
    </location>
</feature>
<evidence type="ECO:0000259" key="6">
    <source>
        <dbReference type="Pfam" id="PF25175"/>
    </source>
</evidence>
<sequence>MEYNDNNYTSEAERYTELLANITAESIRYDYLNEDTKSYFRHTASTVVYMSICLGCTVWQLIAASELVYRARKWLHFAVLFETVLSFLVISCSILNPLSNVSCELRFWVSIIAVNLGGCCIQTILLYKAYICYDRAKWLIIIGSLINTGYIALTFIYGTLGKVPTYKDLMGNCVMINLEWPALAKLGLDIASNVFLSFAFLMVIYRHYRIFGNSLHKSLLSSGLIFSIGVIASNIVTAILISCRAMGGLSADLYSFDWVITSYLLIKQFKMNKNRDGSSSNNEDDDNEQNDTRFRQSTILSKSSFDIVTLRRETPNELLPTETFKKSNKILENQHDIDLEKNKDPVNRFSDGVLSSVTAVNPSIDLHYTCPNCLIHLPSIKDLEAPQSEQQKSDDLKRQREELGTDQQQPAEKKQDSDNTPATKPRPEQRKPQYELKYSLVGHRMSVSSVKFSPDGKWLASCSADKTIKIWHALDGKYEATLEGHTQGISDCAWSSDSQNLCSASDDRTIRIWSLATRETVKVLKGHSNYVFCVNYNPQSNLIVSGSFDESIKIWDVKKGKCMKTLPAHSDPVSAVHFNRDGTMIVSCSHDGLIRIWDTASGQCLKTLVDDDNPPVSFVKFSPNGKYILASTLDNTLRLWNYHTGKCLKTYRGHENSKYCIFASFSVTGGKWIVSGSEDHNIYIWNLQTKEIVQKLEGHSDVVLCIACHPTMNIIASGSIDQDKSVKLWFDKSQPSA</sequence>
<dbReference type="InterPro" id="IPR036322">
    <property type="entry name" value="WD40_repeat_dom_sf"/>
</dbReference>
<feature type="transmembrane region" description="Helical" evidence="5">
    <location>
        <begin position="39"/>
        <end position="62"/>
    </location>
</feature>
<dbReference type="EMBL" id="JAEPRC010000045">
    <property type="protein sequence ID" value="KAG2212835.1"/>
    <property type="molecule type" value="Genomic_DNA"/>
</dbReference>
<dbReference type="PRINTS" id="PR00320">
    <property type="entry name" value="GPROTEINBRPT"/>
</dbReference>
<dbReference type="AlphaFoldDB" id="A0A8H7RLX9"/>
<dbReference type="SMART" id="SM00320">
    <property type="entry name" value="WD40"/>
    <property type="match status" value="7"/>
</dbReference>
<reference evidence="7" key="1">
    <citation type="submission" date="2020-12" db="EMBL/GenBank/DDBJ databases">
        <title>Metabolic potential, ecology and presence of endohyphal bacteria is reflected in genomic diversity of Mucoromycotina.</title>
        <authorList>
            <person name="Muszewska A."/>
            <person name="Okrasinska A."/>
            <person name="Steczkiewicz K."/>
            <person name="Drgas O."/>
            <person name="Orlowska M."/>
            <person name="Perlinska-Lenart U."/>
            <person name="Aleksandrzak-Piekarczyk T."/>
            <person name="Szatraj K."/>
            <person name="Zielenkiewicz U."/>
            <person name="Pilsyk S."/>
            <person name="Malc E."/>
            <person name="Mieczkowski P."/>
            <person name="Kruszewska J.S."/>
            <person name="Biernat P."/>
            <person name="Pawlowska J."/>
        </authorList>
    </citation>
    <scope>NUCLEOTIDE SEQUENCE</scope>
    <source>
        <strain evidence="7">CBS 226.32</strain>
    </source>
</reference>
<feature type="repeat" description="WD" evidence="3">
    <location>
        <begin position="609"/>
        <end position="650"/>
    </location>
</feature>
<name>A0A8H7RLX9_9FUNG</name>
<organism evidence="7 8">
    <name type="scientific">Mucor plumbeus</name>
    <dbReference type="NCBI Taxonomy" id="97098"/>
    <lineage>
        <taxon>Eukaryota</taxon>
        <taxon>Fungi</taxon>
        <taxon>Fungi incertae sedis</taxon>
        <taxon>Mucoromycota</taxon>
        <taxon>Mucoromycotina</taxon>
        <taxon>Mucoromycetes</taxon>
        <taxon>Mucorales</taxon>
        <taxon>Mucorineae</taxon>
        <taxon>Mucoraceae</taxon>
        <taxon>Mucor</taxon>
    </lineage>
</organism>
<feature type="transmembrane region" description="Helical" evidence="5">
    <location>
        <begin position="139"/>
        <end position="160"/>
    </location>
</feature>
<accession>A0A8H7RLX9</accession>
<dbReference type="PROSITE" id="PS50082">
    <property type="entry name" value="WD_REPEATS_2"/>
    <property type="match status" value="6"/>
</dbReference>
<dbReference type="FunFam" id="2.130.10.10:FF:000228">
    <property type="entry name" value="COMPASS-like H3K4 histone methylase component WDR5A"/>
    <property type="match status" value="1"/>
</dbReference>
<feature type="compositionally biased region" description="Basic and acidic residues" evidence="4">
    <location>
        <begin position="425"/>
        <end position="434"/>
    </location>
</feature>
<proteinExistence type="predicted"/>
<dbReference type="GO" id="GO:0048188">
    <property type="term" value="C:Set1C/COMPASS complex"/>
    <property type="evidence" value="ECO:0007669"/>
    <property type="project" value="TreeGrafter"/>
</dbReference>
<evidence type="ECO:0000256" key="2">
    <source>
        <dbReference type="ARBA" id="ARBA00022737"/>
    </source>
</evidence>
<protein>
    <recommendedName>
        <fullName evidence="6">WDR5-like beta-propeller domain-containing protein</fullName>
    </recommendedName>
</protein>
<keyword evidence="2" id="KW-0677">Repeat</keyword>
<dbReference type="OrthoDB" id="674604at2759"/>
<comment type="caution">
    <text evidence="7">The sequence shown here is derived from an EMBL/GenBank/DDBJ whole genome shotgun (WGS) entry which is preliminary data.</text>
</comment>
<keyword evidence="1 3" id="KW-0853">WD repeat</keyword>
<dbReference type="InterPro" id="IPR059122">
    <property type="entry name" value="Beta-prop_WDR5-like"/>
</dbReference>
<dbReference type="PROSITE" id="PS50294">
    <property type="entry name" value="WD_REPEATS_REGION"/>
    <property type="match status" value="5"/>
</dbReference>
<feature type="repeat" description="WD" evidence="3">
    <location>
        <begin position="440"/>
        <end position="481"/>
    </location>
</feature>
<dbReference type="GO" id="GO:0042393">
    <property type="term" value="F:histone binding"/>
    <property type="evidence" value="ECO:0007669"/>
    <property type="project" value="TreeGrafter"/>
</dbReference>
<evidence type="ECO:0000256" key="4">
    <source>
        <dbReference type="SAM" id="MobiDB-lite"/>
    </source>
</evidence>
<dbReference type="PANTHER" id="PTHR22847:SF637">
    <property type="entry name" value="WD REPEAT DOMAIN 5B"/>
    <property type="match status" value="1"/>
</dbReference>
<feature type="domain" description="WDR5-like beta-propeller" evidence="6">
    <location>
        <begin position="440"/>
        <end position="729"/>
    </location>
</feature>
<feature type="repeat" description="WD" evidence="3">
    <location>
        <begin position="651"/>
        <end position="695"/>
    </location>
</feature>
<dbReference type="InterPro" id="IPR019775">
    <property type="entry name" value="WD40_repeat_CS"/>
</dbReference>
<evidence type="ECO:0000256" key="1">
    <source>
        <dbReference type="ARBA" id="ARBA00022574"/>
    </source>
</evidence>
<dbReference type="SUPFAM" id="SSF50978">
    <property type="entry name" value="WD40 repeat-like"/>
    <property type="match status" value="1"/>
</dbReference>
<feature type="transmembrane region" description="Helical" evidence="5">
    <location>
        <begin position="108"/>
        <end position="127"/>
    </location>
</feature>
<dbReference type="PANTHER" id="PTHR22847">
    <property type="entry name" value="WD40 REPEAT PROTEIN"/>
    <property type="match status" value="1"/>
</dbReference>
<dbReference type="Gene3D" id="2.130.10.10">
    <property type="entry name" value="YVTN repeat-like/Quinoprotein amine dehydrogenase"/>
    <property type="match status" value="1"/>
</dbReference>
<gene>
    <name evidence="7" type="ORF">INT46_008496</name>
</gene>
<feature type="transmembrane region" description="Helical" evidence="5">
    <location>
        <begin position="190"/>
        <end position="208"/>
    </location>
</feature>
<keyword evidence="8" id="KW-1185">Reference proteome</keyword>
<feature type="region of interest" description="Disordered" evidence="4">
    <location>
        <begin position="384"/>
        <end position="434"/>
    </location>
</feature>
<evidence type="ECO:0000256" key="3">
    <source>
        <dbReference type="PROSITE-ProRule" id="PRU00221"/>
    </source>
</evidence>
<dbReference type="InterPro" id="IPR015943">
    <property type="entry name" value="WD40/YVTN_repeat-like_dom_sf"/>
</dbReference>